<dbReference type="PANTHER" id="PTHR43788:SF6">
    <property type="entry name" value="DNA HELICASE B"/>
    <property type="match status" value="1"/>
</dbReference>
<protein>
    <recommendedName>
        <fullName evidence="3">ATP-dependent RecD2 DNA helicase</fullName>
        <ecNumber evidence="3">5.6.2.3</ecNumber>
    </recommendedName>
    <alternativeName>
        <fullName evidence="3">DNA 5'-3' helicase subunit RecD2</fullName>
    </alternativeName>
</protein>
<dbReference type="InterPro" id="IPR041451">
    <property type="entry name" value="RecD2_SH13"/>
</dbReference>
<proteinExistence type="inferred from homology"/>
<dbReference type="InterPro" id="IPR050534">
    <property type="entry name" value="Coronavir_polyprotein_1ab"/>
</dbReference>
<dbReference type="SMART" id="SM00382">
    <property type="entry name" value="AAA"/>
    <property type="match status" value="1"/>
</dbReference>
<evidence type="ECO:0000256" key="2">
    <source>
        <dbReference type="ARBA" id="ARBA00022840"/>
    </source>
</evidence>
<dbReference type="GO" id="GO:0006310">
    <property type="term" value="P:DNA recombination"/>
    <property type="evidence" value="ECO:0007669"/>
    <property type="project" value="InterPro"/>
</dbReference>
<keyword evidence="2 3" id="KW-0067">ATP-binding</keyword>
<evidence type="ECO:0000313" key="5">
    <source>
        <dbReference type="EMBL" id="MBP3951379.1"/>
    </source>
</evidence>
<dbReference type="CDD" id="cd17933">
    <property type="entry name" value="DEXSc_RecD-like"/>
    <property type="match status" value="1"/>
</dbReference>
<comment type="catalytic activity">
    <reaction evidence="3">
        <text>ATP + H2O = ADP + phosphate + H(+)</text>
        <dbReference type="Rhea" id="RHEA:13065"/>
        <dbReference type="ChEBI" id="CHEBI:15377"/>
        <dbReference type="ChEBI" id="CHEBI:15378"/>
        <dbReference type="ChEBI" id="CHEBI:30616"/>
        <dbReference type="ChEBI" id="CHEBI:43474"/>
        <dbReference type="ChEBI" id="CHEBI:456216"/>
        <dbReference type="EC" id="5.6.2.3"/>
    </reaction>
</comment>
<reference evidence="5" key="1">
    <citation type="submission" date="2021-03" db="EMBL/GenBank/DDBJ databases">
        <title>Bacillus suaedae sp. nov., isolated from Suaeda aralocaspica.</title>
        <authorList>
            <person name="Lei R.F.R."/>
        </authorList>
    </citation>
    <scope>NUCLEOTIDE SEQUENCE</scope>
    <source>
        <strain evidence="5">YZJH907-2</strain>
    </source>
</reference>
<accession>A0A940WRI5</accession>
<gene>
    <name evidence="3" type="primary">recD2</name>
    <name evidence="5" type="ORF">J7W16_09550</name>
</gene>
<dbReference type="Pfam" id="PF23139">
    <property type="entry name" value="OB_YrrC"/>
    <property type="match status" value="1"/>
</dbReference>
<dbReference type="GO" id="GO:0016787">
    <property type="term" value="F:hydrolase activity"/>
    <property type="evidence" value="ECO:0007669"/>
    <property type="project" value="UniProtKB-KW"/>
</dbReference>
<keyword evidence="3" id="KW-0413">Isomerase</keyword>
<dbReference type="CDD" id="cd18809">
    <property type="entry name" value="SF1_C_RecD"/>
    <property type="match status" value="1"/>
</dbReference>
<dbReference type="InterPro" id="IPR055446">
    <property type="entry name" value="RecD2_N_OB"/>
</dbReference>
<feature type="domain" description="AAA+ ATPase" evidence="4">
    <location>
        <begin position="354"/>
        <end position="509"/>
    </location>
</feature>
<dbReference type="PANTHER" id="PTHR43788">
    <property type="entry name" value="DNA2/NAM7 HELICASE FAMILY MEMBER"/>
    <property type="match status" value="1"/>
</dbReference>
<keyword evidence="1 3" id="KW-0547">Nucleotide-binding</keyword>
<feature type="binding site" evidence="3">
    <location>
        <begin position="365"/>
        <end position="369"/>
    </location>
    <ligand>
        <name>ATP</name>
        <dbReference type="ChEBI" id="CHEBI:30616"/>
    </ligand>
</feature>
<keyword evidence="3 5" id="KW-0347">Helicase</keyword>
<comment type="similarity">
    <text evidence="3">Belongs to the RecD family. RecD2 subfamily.</text>
</comment>
<comment type="caution">
    <text evidence="5">The sequence shown here is derived from an EMBL/GenBank/DDBJ whole genome shotgun (WGS) entry which is preliminary data.</text>
</comment>
<evidence type="ECO:0000256" key="1">
    <source>
        <dbReference type="ARBA" id="ARBA00022741"/>
    </source>
</evidence>
<dbReference type="Pfam" id="PF13245">
    <property type="entry name" value="AAA_19"/>
    <property type="match status" value="1"/>
</dbReference>
<dbReference type="EMBL" id="JAGKSQ010000003">
    <property type="protein sequence ID" value="MBP3951379.1"/>
    <property type="molecule type" value="Genomic_DNA"/>
</dbReference>
<dbReference type="InterPro" id="IPR006345">
    <property type="entry name" value="RecD2"/>
</dbReference>
<name>A0A940WRI5_9BACI</name>
<dbReference type="Gene3D" id="2.30.30.940">
    <property type="match status" value="1"/>
</dbReference>
<dbReference type="GO" id="GO:0017116">
    <property type="term" value="F:single-stranded DNA helicase activity"/>
    <property type="evidence" value="ECO:0007669"/>
    <property type="project" value="TreeGrafter"/>
</dbReference>
<dbReference type="Pfam" id="PF18335">
    <property type="entry name" value="SH3_13"/>
    <property type="match status" value="1"/>
</dbReference>
<dbReference type="GO" id="GO:0043139">
    <property type="term" value="F:5'-3' DNA helicase activity"/>
    <property type="evidence" value="ECO:0007669"/>
    <property type="project" value="UniProtKB-UniRule"/>
</dbReference>
<dbReference type="Pfam" id="PF13538">
    <property type="entry name" value="UvrD_C_2"/>
    <property type="match status" value="1"/>
</dbReference>
<dbReference type="EC" id="5.6.2.3" evidence="3"/>
<keyword evidence="6" id="KW-1185">Reference proteome</keyword>
<dbReference type="InterPro" id="IPR029493">
    <property type="entry name" value="RecD2-like_HHH"/>
</dbReference>
<evidence type="ECO:0000313" key="6">
    <source>
        <dbReference type="Proteomes" id="UP000678228"/>
    </source>
</evidence>
<dbReference type="InterPro" id="IPR027785">
    <property type="entry name" value="UvrD-like_helicase_C"/>
</dbReference>
<dbReference type="GO" id="GO:0003677">
    <property type="term" value="F:DNA binding"/>
    <property type="evidence" value="ECO:0007669"/>
    <property type="project" value="UniProtKB-UniRule"/>
</dbReference>
<organism evidence="5 6">
    <name type="scientific">Halalkalibacter suaedae</name>
    <dbReference type="NCBI Taxonomy" id="2822140"/>
    <lineage>
        <taxon>Bacteria</taxon>
        <taxon>Bacillati</taxon>
        <taxon>Bacillota</taxon>
        <taxon>Bacilli</taxon>
        <taxon>Bacillales</taxon>
        <taxon>Bacillaceae</taxon>
        <taxon>Halalkalibacter</taxon>
    </lineage>
</organism>
<dbReference type="InterPro" id="IPR027417">
    <property type="entry name" value="P-loop_NTPase"/>
</dbReference>
<dbReference type="AlphaFoldDB" id="A0A940WRI5"/>
<keyword evidence="3" id="KW-0238">DNA-binding</keyword>
<sequence length="763" mass="85994">MNVSEENQTVEKGYIKGTVLHIVFRNEENFYTVALIRVQKTNEELTEKKLTVVGVLPQLEPDETFLFFGRLVDHPRFGLQYQVDQFRRDLPQTKNGIVQYLASDRFPGIGTKTAESIVEILGERAITKIVEDRSVLADIPKLSKEKADALYTQLVEQQGVEQVLMTLSKHGFGVELSLKVYQAYGVQALDIIQTNPYQLIADVEGIGFRRADLLGAAIGITDNHPDRLQAGCLFLIQELSLQDGHVFLNKTELVPHVLSLLSTNQCRIHEQEILDRLETMAEEDVIYVEEDRIYLKSLYFAEKGIVTNIRRLLSEEVEEEFPEAEFLKELGKLEEEQHIEYAPSQKEAIQTALSSAVMILTGGPGTGKTTVIKGIVELYARLHGLALDPKAYTKTNPFPVLLVAPTGRASKRMSEATELPATTIHRLLGWKGGVVGFEKGENEPLQGELLIVDESSMVDIWLMNQLLKAVPKGMQVIFVGDQDQLPSVGPGQVFKDFLDSKVIPTVPLTDIYRQAEGSSIIELAHAMKDGRMPDNLPEPQKDRRFFPCHMDQVKQVVTQICENALSKGYSARDIQVLAPMYKGQAGITELNRMLQELFNPKKEERREISFGDVIYRTGDMVLQLVNNPDEHVYNGDRGEIVAIFYAKENQEKQDQVVISFDGTELVYPKKDLNQITHAYCCSIHKSQGSEFPIVVMPVLRSYARMLRRNLIYTGVTRAKQFLLLCGELQAIHTAITKNEELERNSMLTEKIKQIIMSGNSQLT</sequence>
<dbReference type="Gene3D" id="3.40.50.300">
    <property type="entry name" value="P-loop containing nucleotide triphosphate hydrolases"/>
    <property type="match status" value="2"/>
</dbReference>
<dbReference type="GO" id="GO:0005524">
    <property type="term" value="F:ATP binding"/>
    <property type="evidence" value="ECO:0007669"/>
    <property type="project" value="UniProtKB-UniRule"/>
</dbReference>
<keyword evidence="3" id="KW-0378">Hydrolase</keyword>
<dbReference type="HAMAP" id="MF_01488">
    <property type="entry name" value="RecD2"/>
    <property type="match status" value="1"/>
</dbReference>
<dbReference type="RefSeq" id="WP_210597063.1">
    <property type="nucleotide sequence ID" value="NZ_JAGKSQ010000003.1"/>
</dbReference>
<dbReference type="NCBIfam" id="TIGR01448">
    <property type="entry name" value="recD_rel"/>
    <property type="match status" value="1"/>
</dbReference>
<evidence type="ECO:0000259" key="4">
    <source>
        <dbReference type="SMART" id="SM00382"/>
    </source>
</evidence>
<comment type="function">
    <text evidence="3">DNA-dependent ATPase and ATP-dependent 5'-3' DNA helicase. Has no activity on blunt DNA or DNA with 3'-overhangs, requires at least 10 bases of 5'-ssDNA for helicase activity.</text>
</comment>
<dbReference type="Gene3D" id="1.10.10.2220">
    <property type="match status" value="1"/>
</dbReference>
<dbReference type="Proteomes" id="UP000678228">
    <property type="component" value="Unassembled WGS sequence"/>
</dbReference>
<dbReference type="InterPro" id="IPR003593">
    <property type="entry name" value="AAA+_ATPase"/>
</dbReference>
<dbReference type="Pfam" id="PF14490">
    <property type="entry name" value="HHH_RecD2"/>
    <property type="match status" value="1"/>
</dbReference>
<dbReference type="SUPFAM" id="SSF52540">
    <property type="entry name" value="P-loop containing nucleoside triphosphate hydrolases"/>
    <property type="match status" value="1"/>
</dbReference>
<dbReference type="GO" id="GO:0009338">
    <property type="term" value="C:exodeoxyribonuclease V complex"/>
    <property type="evidence" value="ECO:0007669"/>
    <property type="project" value="TreeGrafter"/>
</dbReference>
<evidence type="ECO:0000256" key="3">
    <source>
        <dbReference type="HAMAP-Rule" id="MF_01488"/>
    </source>
</evidence>